<keyword evidence="3" id="KW-1185">Reference proteome</keyword>
<dbReference type="OrthoDB" id="4557196at2"/>
<evidence type="ECO:0000313" key="3">
    <source>
        <dbReference type="Proteomes" id="UP000002484"/>
    </source>
</evidence>
<gene>
    <name evidence="2" type="ordered locus">FraEuI1c_3430</name>
</gene>
<protein>
    <recommendedName>
        <fullName evidence="1">HTH marR-type domain-containing protein</fullName>
    </recommendedName>
</protein>
<dbReference type="GO" id="GO:0003700">
    <property type="term" value="F:DNA-binding transcription factor activity"/>
    <property type="evidence" value="ECO:0007669"/>
    <property type="project" value="InterPro"/>
</dbReference>
<dbReference type="Proteomes" id="UP000002484">
    <property type="component" value="Chromosome"/>
</dbReference>
<dbReference type="InterPro" id="IPR036388">
    <property type="entry name" value="WH-like_DNA-bd_sf"/>
</dbReference>
<dbReference type="HOGENOM" id="CLU_150084_0_0_11"/>
<dbReference type="RefSeq" id="WP_013424557.1">
    <property type="nucleotide sequence ID" value="NC_014666.1"/>
</dbReference>
<accession>E3IXY4</accession>
<evidence type="ECO:0000313" key="2">
    <source>
        <dbReference type="EMBL" id="ADP81439.1"/>
    </source>
</evidence>
<name>E3IXY4_PSEI1</name>
<reference evidence="2 3" key="1">
    <citation type="submission" date="2010-10" db="EMBL/GenBank/DDBJ databases">
        <title>Complete sequence of Frankia sp. EuI1c.</title>
        <authorList>
            <consortium name="US DOE Joint Genome Institute"/>
            <person name="Lucas S."/>
            <person name="Copeland A."/>
            <person name="Lapidus A."/>
            <person name="Cheng J.-F."/>
            <person name="Bruce D."/>
            <person name="Goodwin L."/>
            <person name="Pitluck S."/>
            <person name="Chertkov O."/>
            <person name="Detter J.C."/>
            <person name="Han C."/>
            <person name="Tapia R."/>
            <person name="Land M."/>
            <person name="Hauser L."/>
            <person name="Jeffries C."/>
            <person name="Kyrpides N."/>
            <person name="Ivanova N."/>
            <person name="Mikhailova N."/>
            <person name="Beauchemin N."/>
            <person name="Sen A."/>
            <person name="Sur S.A."/>
            <person name="Gtari M."/>
            <person name="Wall L."/>
            <person name="Tisa L."/>
            <person name="Woyke T."/>
        </authorList>
    </citation>
    <scope>NUCLEOTIDE SEQUENCE [LARGE SCALE GENOMIC DNA]</scope>
    <source>
        <strain evidence="3">DSM 45817 / CECT 9037 / EuI1c</strain>
    </source>
</reference>
<dbReference type="eggNOG" id="COG1846">
    <property type="taxonomic scope" value="Bacteria"/>
</dbReference>
<organism evidence="2 3">
    <name type="scientific">Pseudofrankia inefficax (strain DSM 45817 / CECT 9037 / DDB 130130 / EuI1c)</name>
    <name type="common">Frankia inefficax</name>
    <dbReference type="NCBI Taxonomy" id="298654"/>
    <lineage>
        <taxon>Bacteria</taxon>
        <taxon>Bacillati</taxon>
        <taxon>Actinomycetota</taxon>
        <taxon>Actinomycetes</taxon>
        <taxon>Frankiales</taxon>
        <taxon>Frankiaceae</taxon>
        <taxon>Pseudofrankia</taxon>
    </lineage>
</organism>
<dbReference type="KEGG" id="fri:FraEuI1c_3430"/>
<dbReference type="InParanoid" id="E3IXY4"/>
<dbReference type="Pfam" id="PF13463">
    <property type="entry name" value="HTH_27"/>
    <property type="match status" value="1"/>
</dbReference>
<dbReference type="SUPFAM" id="SSF46785">
    <property type="entry name" value="Winged helix' DNA-binding domain"/>
    <property type="match status" value="1"/>
</dbReference>
<dbReference type="AlphaFoldDB" id="E3IXY4"/>
<dbReference type="InterPro" id="IPR036390">
    <property type="entry name" value="WH_DNA-bd_sf"/>
</dbReference>
<sequence>MDGFELFQLGRRLMKLGEQSIPEVGILRLSGPTRAIVFDVFENPGSSISEITARVEFPQSQVSACVARLREAEVFETVSDPADRRRTLVRPTASALSRARDRPTAVIDQAIAERIGTSDPVEVQRVKDALDTLAALLRTDRNDADEPALDGRNGC</sequence>
<proteinExistence type="predicted"/>
<feature type="domain" description="HTH marR-type" evidence="1">
    <location>
        <begin position="29"/>
        <end position="95"/>
    </location>
</feature>
<dbReference type="Gene3D" id="1.10.10.10">
    <property type="entry name" value="Winged helix-like DNA-binding domain superfamily/Winged helix DNA-binding domain"/>
    <property type="match status" value="1"/>
</dbReference>
<dbReference type="EMBL" id="CP002299">
    <property type="protein sequence ID" value="ADP81439.1"/>
    <property type="molecule type" value="Genomic_DNA"/>
</dbReference>
<dbReference type="InterPro" id="IPR000835">
    <property type="entry name" value="HTH_MarR-typ"/>
</dbReference>
<dbReference type="STRING" id="298654.FraEuI1c_3430"/>
<evidence type="ECO:0000259" key="1">
    <source>
        <dbReference type="Pfam" id="PF13463"/>
    </source>
</evidence>